<evidence type="ECO:0000313" key="2">
    <source>
        <dbReference type="Proteomes" id="UP000016843"/>
    </source>
</evidence>
<protein>
    <submittedName>
        <fullName evidence="1">Uncharacterized protein</fullName>
    </submittedName>
</protein>
<gene>
    <name evidence="1" type="ORF">P872_08825</name>
</gene>
<organism evidence="1 2">
    <name type="scientific">Rhodonellum psychrophilum GCM71 = DSM 17998</name>
    <dbReference type="NCBI Taxonomy" id="1123057"/>
    <lineage>
        <taxon>Bacteria</taxon>
        <taxon>Pseudomonadati</taxon>
        <taxon>Bacteroidota</taxon>
        <taxon>Cytophagia</taxon>
        <taxon>Cytophagales</taxon>
        <taxon>Cytophagaceae</taxon>
        <taxon>Rhodonellum</taxon>
    </lineage>
</organism>
<dbReference type="AlphaFoldDB" id="U5BWC0"/>
<evidence type="ECO:0000313" key="1">
    <source>
        <dbReference type="EMBL" id="ERM81829.1"/>
    </source>
</evidence>
<reference evidence="1 2" key="1">
    <citation type="journal article" date="2013" name="Genome Announc.">
        <title>Draft Genome Sequence of the Psychrophilic and Alkaliphilic Rhodonellum psychrophilum Strain GCM71T.</title>
        <authorList>
            <person name="Hauptmann A.L."/>
            <person name="Glaring M.A."/>
            <person name="Hallin P.F."/>
            <person name="Prieme A."/>
            <person name="Stougaard P."/>
        </authorList>
    </citation>
    <scope>NUCLEOTIDE SEQUENCE [LARGE SCALE GENOMIC DNA]</scope>
    <source>
        <strain evidence="1 2">GCM71</strain>
    </source>
</reference>
<dbReference type="EMBL" id="AWXR01000039">
    <property type="protein sequence ID" value="ERM81829.1"/>
    <property type="molecule type" value="Genomic_DNA"/>
</dbReference>
<keyword evidence="2" id="KW-1185">Reference proteome</keyword>
<accession>U5BWC0</accession>
<sequence>MGNYFYPNEKITPSNDWKRMFDGYLWPAKVLASEDKIAAISLQNQFCFLIWGHKVNPLKF</sequence>
<name>U5BWC0_9BACT</name>
<comment type="caution">
    <text evidence="1">The sequence shown here is derived from an EMBL/GenBank/DDBJ whole genome shotgun (WGS) entry which is preliminary data.</text>
</comment>
<proteinExistence type="predicted"/>
<dbReference type="Proteomes" id="UP000016843">
    <property type="component" value="Unassembled WGS sequence"/>
</dbReference>